<evidence type="ECO:0000313" key="9">
    <source>
        <dbReference type="EMBL" id="OQE07809.1"/>
    </source>
</evidence>
<feature type="chain" id="PRO_5013093784" description="Altered inheritance of mitochondria protein 9, mitochondrial" evidence="7">
    <location>
        <begin position="18"/>
        <end position="149"/>
    </location>
</feature>
<dbReference type="InterPro" id="IPR002575">
    <property type="entry name" value="Aminoglycoside_PTrfase"/>
</dbReference>
<organism evidence="9 10">
    <name type="scientific">Penicillium vulpinum</name>
    <dbReference type="NCBI Taxonomy" id="29845"/>
    <lineage>
        <taxon>Eukaryota</taxon>
        <taxon>Fungi</taxon>
        <taxon>Dikarya</taxon>
        <taxon>Ascomycota</taxon>
        <taxon>Pezizomycotina</taxon>
        <taxon>Eurotiomycetes</taxon>
        <taxon>Eurotiomycetidae</taxon>
        <taxon>Eurotiales</taxon>
        <taxon>Aspergillaceae</taxon>
        <taxon>Penicillium</taxon>
    </lineage>
</organism>
<dbReference type="EMBL" id="MDYP01000012">
    <property type="protein sequence ID" value="OQE07809.1"/>
    <property type="molecule type" value="Genomic_DNA"/>
</dbReference>
<evidence type="ECO:0000313" key="10">
    <source>
        <dbReference type="Proteomes" id="UP000191518"/>
    </source>
</evidence>
<feature type="signal peptide" evidence="7">
    <location>
        <begin position="1"/>
        <end position="17"/>
    </location>
</feature>
<comment type="subcellular location">
    <subcellularLocation>
        <location evidence="1">Mitochondrion</location>
    </subcellularLocation>
</comment>
<proteinExistence type="inferred from homology"/>
<sequence length="149" mass="16669">MLPDLRALFSMMSLLLGLQMGEHGLTIGEQRSKFLEVLVCVWTSAENVIKALVQRETACLEKFSDFSGDTQQGIFGGSGGYHPTKEAKLSVLQNFLKICPYILPRNEKLSTGVLWHNDLHIYNIFVDIENPSQITGVIDWQGTPICPMK</sequence>
<dbReference type="AlphaFoldDB" id="A0A1V6S241"/>
<gene>
    <name evidence="9" type="ORF">PENVUL_c012G04689</name>
</gene>
<dbReference type="Pfam" id="PF01636">
    <property type="entry name" value="APH"/>
    <property type="match status" value="1"/>
</dbReference>
<dbReference type="InterPro" id="IPR011009">
    <property type="entry name" value="Kinase-like_dom_sf"/>
</dbReference>
<reference evidence="10" key="1">
    <citation type="journal article" date="2017" name="Nat. Microbiol.">
        <title>Global analysis of biosynthetic gene clusters reveals vast potential of secondary metabolite production in Penicillium species.</title>
        <authorList>
            <person name="Nielsen J.C."/>
            <person name="Grijseels S."/>
            <person name="Prigent S."/>
            <person name="Ji B."/>
            <person name="Dainat J."/>
            <person name="Nielsen K.F."/>
            <person name="Frisvad J.C."/>
            <person name="Workman M."/>
            <person name="Nielsen J."/>
        </authorList>
    </citation>
    <scope>NUCLEOTIDE SEQUENCE [LARGE SCALE GENOMIC DNA]</scope>
    <source>
        <strain evidence="10">IBT 29486</strain>
    </source>
</reference>
<name>A0A1V6S241_9EURO</name>
<keyword evidence="10" id="KW-1185">Reference proteome</keyword>
<comment type="similarity">
    <text evidence="2">Belongs to the AIM9 family.</text>
</comment>
<evidence type="ECO:0000256" key="6">
    <source>
        <dbReference type="ARBA" id="ARBA00031849"/>
    </source>
</evidence>
<dbReference type="PANTHER" id="PTHR36091:SF1">
    <property type="entry name" value="ALTERED INHERITANCE OF MITOCHONDRIA PROTEIN 9, MITOCHONDRIAL"/>
    <property type="match status" value="1"/>
</dbReference>
<evidence type="ECO:0000256" key="7">
    <source>
        <dbReference type="SAM" id="SignalP"/>
    </source>
</evidence>
<evidence type="ECO:0000256" key="2">
    <source>
        <dbReference type="ARBA" id="ARBA00005543"/>
    </source>
</evidence>
<evidence type="ECO:0000256" key="5">
    <source>
        <dbReference type="ARBA" id="ARBA00023128"/>
    </source>
</evidence>
<evidence type="ECO:0000256" key="3">
    <source>
        <dbReference type="ARBA" id="ARBA00016197"/>
    </source>
</evidence>
<evidence type="ECO:0000256" key="1">
    <source>
        <dbReference type="ARBA" id="ARBA00004173"/>
    </source>
</evidence>
<evidence type="ECO:0000259" key="8">
    <source>
        <dbReference type="Pfam" id="PF01636"/>
    </source>
</evidence>
<keyword evidence="4" id="KW-0809">Transit peptide</keyword>
<dbReference type="PANTHER" id="PTHR36091">
    <property type="entry name" value="ALTERED INHERITANCE OF MITOCHONDRIA PROTEIN 9, MITOCHONDRIAL"/>
    <property type="match status" value="1"/>
</dbReference>
<dbReference type="Proteomes" id="UP000191518">
    <property type="component" value="Unassembled WGS sequence"/>
</dbReference>
<dbReference type="SUPFAM" id="SSF56112">
    <property type="entry name" value="Protein kinase-like (PK-like)"/>
    <property type="match status" value="1"/>
</dbReference>
<dbReference type="GO" id="GO:0005739">
    <property type="term" value="C:mitochondrion"/>
    <property type="evidence" value="ECO:0007669"/>
    <property type="project" value="UniProtKB-SubCell"/>
</dbReference>
<keyword evidence="7" id="KW-0732">Signal</keyword>
<evidence type="ECO:0000256" key="4">
    <source>
        <dbReference type="ARBA" id="ARBA00022946"/>
    </source>
</evidence>
<dbReference type="Gene3D" id="3.90.1200.10">
    <property type="match status" value="1"/>
</dbReference>
<dbReference type="InterPro" id="IPR051035">
    <property type="entry name" value="Mito_inheritance_9"/>
</dbReference>
<keyword evidence="5" id="KW-0496">Mitochondrion</keyword>
<protein>
    <recommendedName>
        <fullName evidence="3">Altered inheritance of mitochondria protein 9, mitochondrial</fullName>
    </recommendedName>
    <alternativeName>
        <fullName evidence="6">Found in mitochondrial proteome protein 29</fullName>
    </alternativeName>
</protein>
<comment type="caution">
    <text evidence="9">The sequence shown here is derived from an EMBL/GenBank/DDBJ whole genome shotgun (WGS) entry which is preliminary data.</text>
</comment>
<accession>A0A1V6S241</accession>
<feature type="domain" description="Aminoglycoside phosphotransferase" evidence="8">
    <location>
        <begin position="100"/>
        <end position="141"/>
    </location>
</feature>